<feature type="transmembrane region" description="Helical" evidence="1">
    <location>
        <begin position="171"/>
        <end position="197"/>
    </location>
</feature>
<accession>A0A1F7GJU5</accession>
<feature type="transmembrane region" description="Helical" evidence="1">
    <location>
        <begin position="96"/>
        <end position="115"/>
    </location>
</feature>
<feature type="transmembrane region" description="Helical" evidence="1">
    <location>
        <begin position="12"/>
        <end position="33"/>
    </location>
</feature>
<organism evidence="2 3">
    <name type="scientific">Candidatus Roizmanbacteria bacterium RIFCSPHIGHO2_01_FULL_39_24</name>
    <dbReference type="NCBI Taxonomy" id="1802032"/>
    <lineage>
        <taxon>Bacteria</taxon>
        <taxon>Candidatus Roizmaniibacteriota</taxon>
    </lineage>
</organism>
<feature type="transmembrane region" description="Helical" evidence="1">
    <location>
        <begin position="217"/>
        <end position="237"/>
    </location>
</feature>
<evidence type="ECO:0008006" key="4">
    <source>
        <dbReference type="Google" id="ProtNLM"/>
    </source>
</evidence>
<evidence type="ECO:0000313" key="2">
    <source>
        <dbReference type="EMBL" id="OGK19207.1"/>
    </source>
</evidence>
<sequence length="484" mass="56120">MRQALIRYKFELLLGLFIALFIGWFSFFTIFRYQSLHASYYDLGIMDQTVYNTSRGRILELTSPTSFETIKRMAIHNDILLAALAPFYWLHKGPETLLIVQTVTIALGAVFLYLLTRSILHSPSSALIFSFSYLMYPPLQWATTYDFHAVSLVSTFFLAFLYFLRRRNYLVSLIIFLLCLAAKEQVALVTVFLGIFMVVRPNYFLEKAEAIQSIKKIGVTVVTVSIAWFVASIWYIIPLFRQADHFALARYSQFGDSPQSVIIGIIKNPLKLITLLWNSSTIDYLSALFGPFLFISLFSPLILIVLPEFAVNLLSNNPNMRDIIFHYTAVITPFVFFSAIFGYLYITKKAMIKAKYLNIVLIIVTLTFSYFLSPLPYSRHFDKRIFSNVVPEISAINEWQEKLRDENISVSASDRVATKFAERKTIIRFSSNYKKAEYVILLKKDVLSDWYDQNASKIAYYQLLNDKNFTLLFNEGDFYVYRRR</sequence>
<dbReference type="AlphaFoldDB" id="A0A1F7GJU5"/>
<gene>
    <name evidence="2" type="ORF">A2799_00070</name>
</gene>
<keyword evidence="1" id="KW-0472">Membrane</keyword>
<evidence type="ECO:0000256" key="1">
    <source>
        <dbReference type="SAM" id="Phobius"/>
    </source>
</evidence>
<comment type="caution">
    <text evidence="2">The sequence shown here is derived from an EMBL/GenBank/DDBJ whole genome shotgun (WGS) entry which is preliminary data.</text>
</comment>
<feature type="transmembrane region" description="Helical" evidence="1">
    <location>
        <begin position="284"/>
        <end position="304"/>
    </location>
</feature>
<dbReference type="EMBL" id="MFZH01000016">
    <property type="protein sequence ID" value="OGK19207.1"/>
    <property type="molecule type" value="Genomic_DNA"/>
</dbReference>
<feature type="transmembrane region" description="Helical" evidence="1">
    <location>
        <begin position="324"/>
        <end position="344"/>
    </location>
</feature>
<feature type="transmembrane region" description="Helical" evidence="1">
    <location>
        <begin position="356"/>
        <end position="377"/>
    </location>
</feature>
<dbReference type="Proteomes" id="UP000176850">
    <property type="component" value="Unassembled WGS sequence"/>
</dbReference>
<dbReference type="InterPro" id="IPR018650">
    <property type="entry name" value="STSV1_Orf64"/>
</dbReference>
<evidence type="ECO:0000313" key="3">
    <source>
        <dbReference type="Proteomes" id="UP000176850"/>
    </source>
</evidence>
<protein>
    <recommendedName>
        <fullName evidence="4">Glycosyltransferase RgtA/B/C/D-like domain-containing protein</fullName>
    </recommendedName>
</protein>
<keyword evidence="1" id="KW-0812">Transmembrane</keyword>
<reference evidence="2 3" key="1">
    <citation type="journal article" date="2016" name="Nat. Commun.">
        <title>Thousands of microbial genomes shed light on interconnected biogeochemical processes in an aquifer system.</title>
        <authorList>
            <person name="Anantharaman K."/>
            <person name="Brown C.T."/>
            <person name="Hug L.A."/>
            <person name="Sharon I."/>
            <person name="Castelle C.J."/>
            <person name="Probst A.J."/>
            <person name="Thomas B.C."/>
            <person name="Singh A."/>
            <person name="Wilkins M.J."/>
            <person name="Karaoz U."/>
            <person name="Brodie E.L."/>
            <person name="Williams K.H."/>
            <person name="Hubbard S.S."/>
            <person name="Banfield J.F."/>
        </authorList>
    </citation>
    <scope>NUCLEOTIDE SEQUENCE [LARGE SCALE GENOMIC DNA]</scope>
</reference>
<name>A0A1F7GJU5_9BACT</name>
<dbReference type="Pfam" id="PF09852">
    <property type="entry name" value="DUF2079"/>
    <property type="match status" value="1"/>
</dbReference>
<keyword evidence="1" id="KW-1133">Transmembrane helix</keyword>
<proteinExistence type="predicted"/>
<feature type="transmembrane region" description="Helical" evidence="1">
    <location>
        <begin position="145"/>
        <end position="164"/>
    </location>
</feature>